<comment type="similarity">
    <text evidence="1">Belongs to the protein kinase superfamily. TKL Ser/Thr protein kinase family. RAF subfamily.</text>
</comment>
<name>A0AAW1PJN6_9CHLO</name>
<dbReference type="Proteomes" id="UP001489004">
    <property type="component" value="Unassembled WGS sequence"/>
</dbReference>
<evidence type="ECO:0000256" key="10">
    <source>
        <dbReference type="PROSITE-ProRule" id="PRU10141"/>
    </source>
</evidence>
<evidence type="ECO:0000256" key="1">
    <source>
        <dbReference type="ARBA" id="ARBA00010507"/>
    </source>
</evidence>
<dbReference type="InterPro" id="IPR017441">
    <property type="entry name" value="Protein_kinase_ATP_BS"/>
</dbReference>
<dbReference type="PANTHER" id="PTHR44329:SF298">
    <property type="entry name" value="MIXED LINEAGE KINASE DOMAIN-LIKE PROTEIN"/>
    <property type="match status" value="1"/>
</dbReference>
<evidence type="ECO:0000256" key="3">
    <source>
        <dbReference type="ARBA" id="ARBA00022527"/>
    </source>
</evidence>
<reference evidence="14 15" key="1">
    <citation type="journal article" date="2024" name="Nat. Commun.">
        <title>Phylogenomics reveals the evolutionary origins of lichenization in chlorophyte algae.</title>
        <authorList>
            <person name="Puginier C."/>
            <person name="Libourel C."/>
            <person name="Otte J."/>
            <person name="Skaloud P."/>
            <person name="Haon M."/>
            <person name="Grisel S."/>
            <person name="Petersen M."/>
            <person name="Berrin J.G."/>
            <person name="Delaux P.M."/>
            <person name="Dal Grande F."/>
            <person name="Keller J."/>
        </authorList>
    </citation>
    <scope>NUCLEOTIDE SEQUENCE [LARGE SCALE GENOMIC DNA]</scope>
    <source>
        <strain evidence="14 15">SAG 2043</strain>
    </source>
</reference>
<gene>
    <name evidence="14" type="ORF">WJX72_004440</name>
</gene>
<dbReference type="Pfam" id="PF07714">
    <property type="entry name" value="PK_Tyr_Ser-Thr"/>
    <property type="match status" value="1"/>
</dbReference>
<dbReference type="GO" id="GO:0005524">
    <property type="term" value="F:ATP binding"/>
    <property type="evidence" value="ECO:0007669"/>
    <property type="project" value="UniProtKB-UniRule"/>
</dbReference>
<keyword evidence="5 10" id="KW-0547">Nucleotide-binding</keyword>
<dbReference type="PANTHER" id="PTHR44329">
    <property type="entry name" value="SERINE/THREONINE-PROTEIN KINASE TNNI3K-RELATED"/>
    <property type="match status" value="1"/>
</dbReference>
<keyword evidence="3 11" id="KW-0723">Serine/threonine-protein kinase</keyword>
<dbReference type="PROSITE" id="PS50011">
    <property type="entry name" value="PROTEIN_KINASE_DOM"/>
    <property type="match status" value="1"/>
</dbReference>
<comment type="catalytic activity">
    <reaction evidence="8">
        <text>L-threonyl-[protein] + ATP = O-phospho-L-threonyl-[protein] + ADP + H(+)</text>
        <dbReference type="Rhea" id="RHEA:46608"/>
        <dbReference type="Rhea" id="RHEA-COMP:11060"/>
        <dbReference type="Rhea" id="RHEA-COMP:11605"/>
        <dbReference type="ChEBI" id="CHEBI:15378"/>
        <dbReference type="ChEBI" id="CHEBI:30013"/>
        <dbReference type="ChEBI" id="CHEBI:30616"/>
        <dbReference type="ChEBI" id="CHEBI:61977"/>
        <dbReference type="ChEBI" id="CHEBI:456216"/>
        <dbReference type="EC" id="2.7.11.1"/>
    </reaction>
</comment>
<evidence type="ECO:0000313" key="14">
    <source>
        <dbReference type="EMBL" id="KAK9810078.1"/>
    </source>
</evidence>
<evidence type="ECO:0000256" key="8">
    <source>
        <dbReference type="ARBA" id="ARBA00047899"/>
    </source>
</evidence>
<evidence type="ECO:0000256" key="2">
    <source>
        <dbReference type="ARBA" id="ARBA00012513"/>
    </source>
</evidence>
<evidence type="ECO:0000256" key="9">
    <source>
        <dbReference type="ARBA" id="ARBA00048679"/>
    </source>
</evidence>
<proteinExistence type="inferred from homology"/>
<dbReference type="InterPro" id="IPR000719">
    <property type="entry name" value="Prot_kinase_dom"/>
</dbReference>
<protein>
    <recommendedName>
        <fullName evidence="2">non-specific serine/threonine protein kinase</fullName>
        <ecNumber evidence="2">2.7.11.1</ecNumber>
    </recommendedName>
</protein>
<evidence type="ECO:0000259" key="13">
    <source>
        <dbReference type="PROSITE" id="PS50011"/>
    </source>
</evidence>
<dbReference type="AlphaFoldDB" id="A0AAW1PJN6"/>
<dbReference type="PROSITE" id="PS00108">
    <property type="entry name" value="PROTEIN_KINASE_ST"/>
    <property type="match status" value="1"/>
</dbReference>
<dbReference type="Gene3D" id="3.30.200.20">
    <property type="entry name" value="Phosphorylase Kinase, domain 1"/>
    <property type="match status" value="1"/>
</dbReference>
<dbReference type="PROSITE" id="PS00107">
    <property type="entry name" value="PROTEIN_KINASE_ATP"/>
    <property type="match status" value="1"/>
</dbReference>
<sequence length="392" mass="43669">MDDLQRNYATYAKHAQETFTTDAEAAQVTFAADADSALETFTANAERAQETFTANADRAQEKFKANAEQSQAAFDRLRTSLEASGTGSTSRNSRASEGTSSKRLRQSATPVDVDRWEITYKDILLGPRIGVGSYAEVYRGTWKHMDVAVKRLFDQQMSEKTLEAFKGEVAIVKRLKHPNITLFLGACTVAPNLCIVTEYLPRGSLFDMLHRQTSVHLDMRGRVRIALDVARAMHYLHSYQPAIVHRDLKSSNLLMTASFNAKVCDFGLSCVQHTPFISSKSQVGTPGWMAPEVLRNERISEKSDVFSFGVVLWELLTGQIPWEGMTAVQIIRAVGWDDAQLDIPDGPQELVHLLQTCFGCAEERPAFDLVIRVLKEHHSSLAIPLRFGAKSV</sequence>
<keyword evidence="6" id="KW-0418">Kinase</keyword>
<dbReference type="CDD" id="cd13999">
    <property type="entry name" value="STKc_MAP3K-like"/>
    <property type="match status" value="1"/>
</dbReference>
<dbReference type="SMART" id="SM00220">
    <property type="entry name" value="S_TKc"/>
    <property type="match status" value="1"/>
</dbReference>
<dbReference type="InterPro" id="IPR001245">
    <property type="entry name" value="Ser-Thr/Tyr_kinase_cat_dom"/>
</dbReference>
<dbReference type="InterPro" id="IPR051681">
    <property type="entry name" value="Ser/Thr_Kinases-Pseudokinases"/>
</dbReference>
<comment type="caution">
    <text evidence="14">The sequence shown here is derived from an EMBL/GenBank/DDBJ whole genome shotgun (WGS) entry which is preliminary data.</text>
</comment>
<organism evidence="14 15">
    <name type="scientific">[Myrmecia] bisecta</name>
    <dbReference type="NCBI Taxonomy" id="41462"/>
    <lineage>
        <taxon>Eukaryota</taxon>
        <taxon>Viridiplantae</taxon>
        <taxon>Chlorophyta</taxon>
        <taxon>core chlorophytes</taxon>
        <taxon>Trebouxiophyceae</taxon>
        <taxon>Trebouxiales</taxon>
        <taxon>Trebouxiaceae</taxon>
        <taxon>Myrmecia</taxon>
    </lineage>
</organism>
<evidence type="ECO:0000313" key="15">
    <source>
        <dbReference type="Proteomes" id="UP001489004"/>
    </source>
</evidence>
<dbReference type="SUPFAM" id="SSF56112">
    <property type="entry name" value="Protein kinase-like (PK-like)"/>
    <property type="match status" value="1"/>
</dbReference>
<evidence type="ECO:0000256" key="7">
    <source>
        <dbReference type="ARBA" id="ARBA00022840"/>
    </source>
</evidence>
<evidence type="ECO:0000256" key="4">
    <source>
        <dbReference type="ARBA" id="ARBA00022679"/>
    </source>
</evidence>
<evidence type="ECO:0000256" key="11">
    <source>
        <dbReference type="RuleBase" id="RU000304"/>
    </source>
</evidence>
<dbReference type="InterPro" id="IPR011009">
    <property type="entry name" value="Kinase-like_dom_sf"/>
</dbReference>
<evidence type="ECO:0000256" key="12">
    <source>
        <dbReference type="SAM" id="MobiDB-lite"/>
    </source>
</evidence>
<comment type="catalytic activity">
    <reaction evidence="9">
        <text>L-seryl-[protein] + ATP = O-phospho-L-seryl-[protein] + ADP + H(+)</text>
        <dbReference type="Rhea" id="RHEA:17989"/>
        <dbReference type="Rhea" id="RHEA-COMP:9863"/>
        <dbReference type="Rhea" id="RHEA-COMP:11604"/>
        <dbReference type="ChEBI" id="CHEBI:15378"/>
        <dbReference type="ChEBI" id="CHEBI:29999"/>
        <dbReference type="ChEBI" id="CHEBI:30616"/>
        <dbReference type="ChEBI" id="CHEBI:83421"/>
        <dbReference type="ChEBI" id="CHEBI:456216"/>
        <dbReference type="EC" id="2.7.11.1"/>
    </reaction>
</comment>
<dbReference type="FunFam" id="3.30.200.20:FF:000060">
    <property type="entry name" value="Serine/threonine-protein kinase isoform 1"/>
    <property type="match status" value="1"/>
</dbReference>
<feature type="binding site" evidence="10">
    <location>
        <position position="150"/>
    </location>
    <ligand>
        <name>ATP</name>
        <dbReference type="ChEBI" id="CHEBI:30616"/>
    </ligand>
</feature>
<keyword evidence="4" id="KW-0808">Transferase</keyword>
<dbReference type="EMBL" id="JALJOR010000010">
    <property type="protein sequence ID" value="KAK9810078.1"/>
    <property type="molecule type" value="Genomic_DNA"/>
</dbReference>
<dbReference type="Gene3D" id="1.10.510.10">
    <property type="entry name" value="Transferase(Phosphotransferase) domain 1"/>
    <property type="match status" value="1"/>
</dbReference>
<dbReference type="GO" id="GO:0004674">
    <property type="term" value="F:protein serine/threonine kinase activity"/>
    <property type="evidence" value="ECO:0007669"/>
    <property type="project" value="UniProtKB-KW"/>
</dbReference>
<keyword evidence="7 10" id="KW-0067">ATP-binding</keyword>
<feature type="region of interest" description="Disordered" evidence="12">
    <location>
        <begin position="81"/>
        <end position="106"/>
    </location>
</feature>
<evidence type="ECO:0000256" key="6">
    <source>
        <dbReference type="ARBA" id="ARBA00022777"/>
    </source>
</evidence>
<feature type="domain" description="Protein kinase" evidence="13">
    <location>
        <begin position="123"/>
        <end position="381"/>
    </location>
</feature>
<dbReference type="EC" id="2.7.11.1" evidence="2"/>
<keyword evidence="15" id="KW-1185">Reference proteome</keyword>
<accession>A0AAW1PJN6</accession>
<evidence type="ECO:0000256" key="5">
    <source>
        <dbReference type="ARBA" id="ARBA00022741"/>
    </source>
</evidence>
<dbReference type="InterPro" id="IPR008271">
    <property type="entry name" value="Ser/Thr_kinase_AS"/>
</dbReference>